<proteinExistence type="predicted"/>
<protein>
    <submittedName>
        <fullName evidence="1">Uncharacterized protein</fullName>
    </submittedName>
</protein>
<dbReference type="STRING" id="2018661.A0A2A2LH91"/>
<keyword evidence="2" id="KW-1185">Reference proteome</keyword>
<comment type="caution">
    <text evidence="1">The sequence shown here is derived from an EMBL/GenBank/DDBJ whole genome shotgun (WGS) entry which is preliminary data.</text>
</comment>
<evidence type="ECO:0000313" key="1">
    <source>
        <dbReference type="EMBL" id="PAV85582.1"/>
    </source>
</evidence>
<name>A0A2A2LH91_9BILA</name>
<sequence>MISYASTVDRNYKRFASAHANCDNVAYLHHPSGVTVLVLNQPLTSHVVNVDFGGSRKGGVDRADTKVSGRGQKGGLYLQPGTRVNDRLFDNPDLVRTSPENLGYICVIMYGAQHRLPNGGFGKELPKKYVQIQMDE</sequence>
<organism evidence="1 2">
    <name type="scientific">Diploscapter pachys</name>
    <dbReference type="NCBI Taxonomy" id="2018661"/>
    <lineage>
        <taxon>Eukaryota</taxon>
        <taxon>Metazoa</taxon>
        <taxon>Ecdysozoa</taxon>
        <taxon>Nematoda</taxon>
        <taxon>Chromadorea</taxon>
        <taxon>Rhabditida</taxon>
        <taxon>Rhabditina</taxon>
        <taxon>Rhabditomorpha</taxon>
        <taxon>Rhabditoidea</taxon>
        <taxon>Rhabditidae</taxon>
        <taxon>Diploscapter</taxon>
    </lineage>
</organism>
<reference evidence="1 2" key="1">
    <citation type="journal article" date="2017" name="Curr. Biol.">
        <title>Genome architecture and evolution of a unichromosomal asexual nematode.</title>
        <authorList>
            <person name="Fradin H."/>
            <person name="Zegar C."/>
            <person name="Gutwein M."/>
            <person name="Lucas J."/>
            <person name="Kovtun M."/>
            <person name="Corcoran D."/>
            <person name="Baugh L.R."/>
            <person name="Kiontke K."/>
            <person name="Gunsalus K."/>
            <person name="Fitch D.H."/>
            <person name="Piano F."/>
        </authorList>
    </citation>
    <scope>NUCLEOTIDE SEQUENCE [LARGE SCALE GENOMIC DNA]</scope>
    <source>
        <strain evidence="1">PF1309</strain>
    </source>
</reference>
<gene>
    <name evidence="1" type="ORF">WR25_24963</name>
</gene>
<accession>A0A2A2LH91</accession>
<dbReference type="Proteomes" id="UP000218231">
    <property type="component" value="Unassembled WGS sequence"/>
</dbReference>
<dbReference type="AlphaFoldDB" id="A0A2A2LH91"/>
<dbReference type="OrthoDB" id="48130at2759"/>
<dbReference type="EMBL" id="LIAE01006757">
    <property type="protein sequence ID" value="PAV85582.1"/>
    <property type="molecule type" value="Genomic_DNA"/>
</dbReference>
<evidence type="ECO:0000313" key="2">
    <source>
        <dbReference type="Proteomes" id="UP000218231"/>
    </source>
</evidence>